<feature type="region of interest" description="Disordered" evidence="2">
    <location>
        <begin position="959"/>
        <end position="982"/>
    </location>
</feature>
<evidence type="ECO:0000256" key="1">
    <source>
        <dbReference type="SAM" id="Coils"/>
    </source>
</evidence>
<organism evidence="4 5">
    <name type="scientific">Mycena chlorophos</name>
    <name type="common">Agaric fungus</name>
    <name type="synonym">Agaricus chlorophos</name>
    <dbReference type="NCBI Taxonomy" id="658473"/>
    <lineage>
        <taxon>Eukaryota</taxon>
        <taxon>Fungi</taxon>
        <taxon>Dikarya</taxon>
        <taxon>Basidiomycota</taxon>
        <taxon>Agaricomycotina</taxon>
        <taxon>Agaricomycetes</taxon>
        <taxon>Agaricomycetidae</taxon>
        <taxon>Agaricales</taxon>
        <taxon>Marasmiineae</taxon>
        <taxon>Mycenaceae</taxon>
        <taxon>Mycena</taxon>
    </lineage>
</organism>
<evidence type="ECO:0000313" key="4">
    <source>
        <dbReference type="EMBL" id="GAT43368.1"/>
    </source>
</evidence>
<feature type="coiled-coil region" evidence="1">
    <location>
        <begin position="643"/>
        <end position="670"/>
    </location>
</feature>
<accession>A0ABQ0KX50</accession>
<dbReference type="PANTHER" id="PTHR33096">
    <property type="entry name" value="CXC2 DOMAIN-CONTAINING PROTEIN"/>
    <property type="match status" value="1"/>
</dbReference>
<dbReference type="Pfam" id="PF18803">
    <property type="entry name" value="CxC2"/>
    <property type="match status" value="1"/>
</dbReference>
<feature type="compositionally biased region" description="Acidic residues" evidence="2">
    <location>
        <begin position="1132"/>
        <end position="1154"/>
    </location>
</feature>
<dbReference type="Pfam" id="PF18758">
    <property type="entry name" value="KDZ"/>
    <property type="match status" value="1"/>
</dbReference>
<protein>
    <recommendedName>
        <fullName evidence="3">CxC2-like cysteine cluster KDZ transposase-associated domain-containing protein</fullName>
    </recommendedName>
</protein>
<name>A0ABQ0KX50_MYCCL</name>
<reference evidence="4" key="1">
    <citation type="submission" date="2014-09" db="EMBL/GenBank/DDBJ databases">
        <title>Genome sequence of the luminous mushroom Mycena chlorophos for searching fungal bioluminescence genes.</title>
        <authorList>
            <person name="Tanaka Y."/>
            <person name="Kasuga D."/>
            <person name="Oba Y."/>
            <person name="Hase S."/>
            <person name="Sato K."/>
            <person name="Oba Y."/>
            <person name="Sakakibara Y."/>
        </authorList>
    </citation>
    <scope>NUCLEOTIDE SEQUENCE</scope>
</reference>
<proteinExistence type="predicted"/>
<sequence length="1154" mass="130894">MGYVLERVADVVKSAGKAYRGASAWLQMAVESLTRAVNTQLQTQSHHRPTFQLLIPSHHPPFLNPSMSAAGIRAAASRARRAAAAVSSKRESVSLDQLFQPESPAVFVDHTTRVSANARRKRTEGVLTEIPSPMKKRPRRHSISVIDTSEFNLEDDFYMADLDDPVPDGEKSKERLSRPSVSFYFLSIQTAAFTKFPKLRRSRLTHFVRIQRCRNGRRSITTPSYGFSSGTTAEETKMRRIQWDPALHFFSKISLKSLGLRVQLGHSAVNVRCPNSTAARSQFIVLHDNGVHDVAFDYCGCTGAEPEHLQLLRSRFFPATTRRPQTCATFTCLDRFHTFSLKPKTTAFDFYDSLERLTSGDGEKPLDRYRMLLRMAREWRHLFLLKRGGRFGYASNEAENATPGELAICCPACPCPGVNLPDNWQDAESKDQCIYTQFFALDACFQLKRRMVSSEARDPSLGPGFAFMVEAKPYREYLRKATNKQEMSTCSGLKALEHANTKFSKGYANMDFIFASMLRHVHQMLRKVISYDIVCQWYKKIFQRLKELPPFLKIVLLRQFTRFVVPKLHILGHITDCRNKFNLNLIPGSGQTDAEAIERAWASAGGLSGSTRMMGPGARSDMLDAYWSFWNWTKVLGLPALLRQRLDVAKDELEKQLEVFELLSEEQEELVPVWKRAVLKFEADGKKKNPYVAESKGKSEADVRLELRQAEEKEPAEGRATLRVHDVGPVGFLEYALAVKRQQRRVRAQAALKKSQTTAQQINLGSARRKLNRDQQHLRTLQATFTPDAITKLAALNLAETTLAEEVPLLLPSSLAASWRGSSEATRDLNSTQSLLLSMEHELRCAQMRAALSSLRNHLHLKYKYLLDKALHVRHQAANTRAHAALARNESQILLFADLYQIGWFAVLQIEAGDESKVGFTRLRREDIRYMDDPETYSKKAEKARERDERQRNALARIRAEEGWSSSESEMEVDGTEDPEATDEFFTKGSNKTVMSWIWQGTKAGGSAAEMLEAIRIEWCKSWARVRRWDEEVRILTAETRRVPITHENWAVVWEKHAAAVPLNELPGAKAEGMVAYALKQATMQRRLAFSARHVTSEPRLARGRRRVRWVSAPEVLIGDGNGVEEPKGEQAEADSELEELDERGDLDSDDDLW</sequence>
<feature type="region of interest" description="Disordered" evidence="2">
    <location>
        <begin position="1118"/>
        <end position="1154"/>
    </location>
</feature>
<feature type="domain" description="CxC2-like cysteine cluster KDZ transposase-associated" evidence="3">
    <location>
        <begin position="255"/>
        <end position="359"/>
    </location>
</feature>
<feature type="compositionally biased region" description="Acidic residues" evidence="2">
    <location>
        <begin position="969"/>
        <end position="982"/>
    </location>
</feature>
<evidence type="ECO:0000313" key="5">
    <source>
        <dbReference type="Proteomes" id="UP000815677"/>
    </source>
</evidence>
<keyword evidence="1" id="KW-0175">Coiled coil</keyword>
<evidence type="ECO:0000259" key="3">
    <source>
        <dbReference type="Pfam" id="PF18803"/>
    </source>
</evidence>
<dbReference type="EMBL" id="DF838872">
    <property type="protein sequence ID" value="GAT43368.1"/>
    <property type="molecule type" value="Genomic_DNA"/>
</dbReference>
<gene>
    <name evidence="4" type="ORF">MCHLO_01051</name>
</gene>
<dbReference type="InterPro" id="IPR040521">
    <property type="entry name" value="KDZ"/>
</dbReference>
<dbReference type="InterPro" id="IPR041457">
    <property type="entry name" value="CxC2_KDZ-assoc"/>
</dbReference>
<keyword evidence="5" id="KW-1185">Reference proteome</keyword>
<dbReference type="PANTHER" id="PTHR33096:SF1">
    <property type="entry name" value="CXC1-LIKE CYSTEINE CLUSTER ASSOCIATED WITH KDZ TRANSPOSASES DOMAIN-CONTAINING PROTEIN"/>
    <property type="match status" value="1"/>
</dbReference>
<dbReference type="Proteomes" id="UP000815677">
    <property type="component" value="Unassembled WGS sequence"/>
</dbReference>
<evidence type="ECO:0000256" key="2">
    <source>
        <dbReference type="SAM" id="MobiDB-lite"/>
    </source>
</evidence>